<evidence type="ECO:0000313" key="3">
    <source>
        <dbReference type="Proteomes" id="UP001396334"/>
    </source>
</evidence>
<proteinExistence type="predicted"/>
<organism evidence="2 3">
    <name type="scientific">Hibiscus sabdariffa</name>
    <name type="common">roselle</name>
    <dbReference type="NCBI Taxonomy" id="183260"/>
    <lineage>
        <taxon>Eukaryota</taxon>
        <taxon>Viridiplantae</taxon>
        <taxon>Streptophyta</taxon>
        <taxon>Embryophyta</taxon>
        <taxon>Tracheophyta</taxon>
        <taxon>Spermatophyta</taxon>
        <taxon>Magnoliopsida</taxon>
        <taxon>eudicotyledons</taxon>
        <taxon>Gunneridae</taxon>
        <taxon>Pentapetalae</taxon>
        <taxon>rosids</taxon>
        <taxon>malvids</taxon>
        <taxon>Malvales</taxon>
        <taxon>Malvaceae</taxon>
        <taxon>Malvoideae</taxon>
        <taxon>Hibiscus</taxon>
    </lineage>
</organism>
<sequence>MCPSSALNGVAADGILTDGKSGDWPPDLEGQGTVDGLRRLGLTECGKAGVEGPQDVGVSLIEIEVYRKHVPRGNGLSMRDTTCNIAIDMAKGEKDTISNSENDDTYRVAMTGEARVSFRDMVLEKIRLLIWNRRRSRLSKEVIQYDNSFEQTGDGHKENKETVSSDTVITMPVTLDQTNNTAVRIVNKTDMEENRSSLGKQRSNTGDGTTKPTIRRLRLVGRTMFGVEKWATELARSLSKGNTSSSRCLDEPISEEGLREDGIQWHSNSTFSEEVSHQ</sequence>
<comment type="caution">
    <text evidence="2">The sequence shown here is derived from an EMBL/GenBank/DDBJ whole genome shotgun (WGS) entry which is preliminary data.</text>
</comment>
<feature type="region of interest" description="Disordered" evidence="1">
    <location>
        <begin position="241"/>
        <end position="278"/>
    </location>
</feature>
<reference evidence="2 3" key="1">
    <citation type="journal article" date="2024" name="G3 (Bethesda)">
        <title>Genome assembly of Hibiscus sabdariffa L. provides insights into metabolisms of medicinal natural products.</title>
        <authorList>
            <person name="Kim T."/>
        </authorList>
    </citation>
    <scope>NUCLEOTIDE SEQUENCE [LARGE SCALE GENOMIC DNA]</scope>
    <source>
        <strain evidence="2">TK-2024</strain>
        <tissue evidence="2">Old leaves</tissue>
    </source>
</reference>
<dbReference type="Proteomes" id="UP001396334">
    <property type="component" value="Unassembled WGS sequence"/>
</dbReference>
<feature type="compositionally biased region" description="Polar residues" evidence="1">
    <location>
        <begin position="196"/>
        <end position="212"/>
    </location>
</feature>
<feature type="region of interest" description="Disordered" evidence="1">
    <location>
        <begin position="191"/>
        <end position="213"/>
    </location>
</feature>
<name>A0ABR2QYP1_9ROSI</name>
<protein>
    <submittedName>
        <fullName evidence="2">Uncharacterized protein</fullName>
    </submittedName>
</protein>
<accession>A0ABR2QYP1</accession>
<evidence type="ECO:0000313" key="2">
    <source>
        <dbReference type="EMBL" id="KAK9005802.1"/>
    </source>
</evidence>
<gene>
    <name evidence="2" type="ORF">V6N11_043222</name>
</gene>
<evidence type="ECO:0000256" key="1">
    <source>
        <dbReference type="SAM" id="MobiDB-lite"/>
    </source>
</evidence>
<dbReference type="EMBL" id="JBBPBN010000030">
    <property type="protein sequence ID" value="KAK9005802.1"/>
    <property type="molecule type" value="Genomic_DNA"/>
</dbReference>
<feature type="compositionally biased region" description="Polar residues" evidence="1">
    <location>
        <begin position="265"/>
        <end position="278"/>
    </location>
</feature>
<keyword evidence="3" id="KW-1185">Reference proteome</keyword>